<name>A0ABU0IMN5_9CAUL</name>
<keyword evidence="12" id="KW-0067">ATP-binding</keyword>
<organism evidence="18 19">
    <name type="scientific">Caulobacter ginsengisoli</name>
    <dbReference type="NCBI Taxonomy" id="400775"/>
    <lineage>
        <taxon>Bacteria</taxon>
        <taxon>Pseudomonadati</taxon>
        <taxon>Pseudomonadota</taxon>
        <taxon>Alphaproteobacteria</taxon>
        <taxon>Caulobacterales</taxon>
        <taxon>Caulobacteraceae</taxon>
        <taxon>Caulobacter</taxon>
    </lineage>
</organism>
<dbReference type="EMBL" id="JAUSVS010000001">
    <property type="protein sequence ID" value="MDQ0463283.1"/>
    <property type="molecule type" value="Genomic_DNA"/>
</dbReference>
<dbReference type="PANTHER" id="PTHR41523:SF7">
    <property type="entry name" value="HISTIDINE KINASE"/>
    <property type="match status" value="1"/>
</dbReference>
<feature type="domain" description="PAS" evidence="16">
    <location>
        <begin position="17"/>
        <end position="87"/>
    </location>
</feature>
<dbReference type="Pfam" id="PF00989">
    <property type="entry name" value="PAS"/>
    <property type="match status" value="1"/>
</dbReference>
<dbReference type="SMART" id="SM00086">
    <property type="entry name" value="PAC"/>
    <property type="match status" value="2"/>
</dbReference>
<evidence type="ECO:0000313" key="18">
    <source>
        <dbReference type="EMBL" id="MDQ0463283.1"/>
    </source>
</evidence>
<evidence type="ECO:0000256" key="11">
    <source>
        <dbReference type="ARBA" id="ARBA00022777"/>
    </source>
</evidence>
<evidence type="ECO:0000256" key="2">
    <source>
        <dbReference type="ARBA" id="ARBA00012438"/>
    </source>
</evidence>
<evidence type="ECO:0000256" key="9">
    <source>
        <dbReference type="ARBA" id="ARBA00022737"/>
    </source>
</evidence>
<dbReference type="SUPFAM" id="SSF55785">
    <property type="entry name" value="PYP-like sensor domain (PAS domain)"/>
    <property type="match status" value="2"/>
</dbReference>
<evidence type="ECO:0000256" key="5">
    <source>
        <dbReference type="ARBA" id="ARBA00022606"/>
    </source>
</evidence>
<gene>
    <name evidence="18" type="ORF">QO010_001031</name>
</gene>
<feature type="domain" description="PAC" evidence="17">
    <location>
        <begin position="90"/>
        <end position="143"/>
    </location>
</feature>
<dbReference type="RefSeq" id="WP_307346875.1">
    <property type="nucleotide sequence ID" value="NZ_JAUSVS010000001.1"/>
</dbReference>
<evidence type="ECO:0000256" key="7">
    <source>
        <dbReference type="ARBA" id="ARBA00022643"/>
    </source>
</evidence>
<dbReference type="NCBIfam" id="TIGR00229">
    <property type="entry name" value="sensory_box"/>
    <property type="match status" value="2"/>
</dbReference>
<keyword evidence="13" id="KW-0157">Chromophore</keyword>
<dbReference type="EC" id="2.7.13.3" evidence="2"/>
<feature type="domain" description="PAC" evidence="17">
    <location>
        <begin position="216"/>
        <end position="268"/>
    </location>
</feature>
<feature type="domain" description="PAS" evidence="16">
    <location>
        <begin position="144"/>
        <end position="213"/>
    </location>
</feature>
<evidence type="ECO:0000256" key="10">
    <source>
        <dbReference type="ARBA" id="ARBA00022741"/>
    </source>
</evidence>
<evidence type="ECO:0000256" key="6">
    <source>
        <dbReference type="ARBA" id="ARBA00022630"/>
    </source>
</evidence>
<keyword evidence="7" id="KW-0288">FMN</keyword>
<dbReference type="Pfam" id="PF08448">
    <property type="entry name" value="PAS_4"/>
    <property type="match status" value="1"/>
</dbReference>
<evidence type="ECO:0000256" key="4">
    <source>
        <dbReference type="ARBA" id="ARBA00022553"/>
    </source>
</evidence>
<keyword evidence="19" id="KW-1185">Reference proteome</keyword>
<evidence type="ECO:0000256" key="1">
    <source>
        <dbReference type="ARBA" id="ARBA00000085"/>
    </source>
</evidence>
<evidence type="ECO:0000259" key="17">
    <source>
        <dbReference type="PROSITE" id="PS50113"/>
    </source>
</evidence>
<keyword evidence="14" id="KW-0843">Virulence</keyword>
<keyword evidence="11" id="KW-0418">Kinase</keyword>
<evidence type="ECO:0000259" key="16">
    <source>
        <dbReference type="PROSITE" id="PS50112"/>
    </source>
</evidence>
<accession>A0ABU0IMN5</accession>
<dbReference type="PROSITE" id="PS50112">
    <property type="entry name" value="PAS"/>
    <property type="match status" value="2"/>
</dbReference>
<evidence type="ECO:0000313" key="19">
    <source>
        <dbReference type="Proteomes" id="UP001228905"/>
    </source>
</evidence>
<dbReference type="InterPro" id="IPR013656">
    <property type="entry name" value="PAS_4"/>
</dbReference>
<keyword evidence="8" id="KW-0808">Transferase</keyword>
<dbReference type="InterPro" id="IPR000700">
    <property type="entry name" value="PAS-assoc_C"/>
</dbReference>
<dbReference type="Proteomes" id="UP001228905">
    <property type="component" value="Unassembled WGS sequence"/>
</dbReference>
<dbReference type="Pfam" id="PF07536">
    <property type="entry name" value="HWE_HK"/>
    <property type="match status" value="1"/>
</dbReference>
<dbReference type="InterPro" id="IPR001610">
    <property type="entry name" value="PAC"/>
</dbReference>
<dbReference type="Gene3D" id="3.30.565.10">
    <property type="entry name" value="Histidine kinase-like ATPase, C-terminal domain"/>
    <property type="match status" value="1"/>
</dbReference>
<dbReference type="InterPro" id="IPR035965">
    <property type="entry name" value="PAS-like_dom_sf"/>
</dbReference>
<comment type="catalytic activity">
    <reaction evidence="1">
        <text>ATP + protein L-histidine = ADP + protein N-phospho-L-histidine.</text>
        <dbReference type="EC" id="2.7.13.3"/>
    </reaction>
</comment>
<keyword evidence="10" id="KW-0547">Nucleotide-binding</keyword>
<comment type="caution">
    <text evidence="18">The sequence shown here is derived from an EMBL/GenBank/DDBJ whole genome shotgun (WGS) entry which is preliminary data.</text>
</comment>
<evidence type="ECO:0000256" key="3">
    <source>
        <dbReference type="ARBA" id="ARBA00022543"/>
    </source>
</evidence>
<dbReference type="SMART" id="SM00911">
    <property type="entry name" value="HWE_HK"/>
    <property type="match status" value="1"/>
</dbReference>
<keyword evidence="3" id="KW-0600">Photoreceptor protein</keyword>
<evidence type="ECO:0000256" key="15">
    <source>
        <dbReference type="ARBA" id="ARBA00023170"/>
    </source>
</evidence>
<evidence type="ECO:0000256" key="14">
    <source>
        <dbReference type="ARBA" id="ARBA00023026"/>
    </source>
</evidence>
<dbReference type="Gene3D" id="3.30.450.20">
    <property type="entry name" value="PAS domain"/>
    <property type="match status" value="2"/>
</dbReference>
<sequence length="460" mass="50147">MTDPAKTAPEPRTTELYRQQVRAIWQAMPVAVSVTDTDGSVLWINAYWTRFTGRGEAESLGDGWRGSIHAEDLPGLDAAFLAATQTQTGFASEVRLTVAAGPEPRWVEIRGEPRLDRDGQLEGWITVANDVHERKLAMAAVQESEARFRLLAENAPVNLWMSDPEGRIVYLNRQQRAFWGAAEDLAGFKWAERVLDEDRQALYADYDLALENRAAFTVEARYWRVDGEVRTLRTEANPRFDAAGNFLGMIGVNIDTTDERRAALHQRLLTDELNHRVKNTLATVQSLAAQTLRAYSDPGEAQAMLEGRLMALSAAHNILNRENWEAADLADVVAEALHAFDTPGIDRFHTEGPSARVAPQTALAVAMVLHELCTNSMKYGALSQDGGRVSVAWGPGEGDGVLALRWAETGGPPVRPPSRRGFGSRLLAGLASELGAAAAVDYRPGGVVCALRVPLAGTAS</sequence>
<keyword evidence="6" id="KW-0285">Flavoprotein</keyword>
<keyword evidence="9" id="KW-0677">Repeat</keyword>
<dbReference type="InterPro" id="IPR036890">
    <property type="entry name" value="HATPase_C_sf"/>
</dbReference>
<dbReference type="SUPFAM" id="SSF55874">
    <property type="entry name" value="ATPase domain of HSP90 chaperone/DNA topoisomerase II/histidine kinase"/>
    <property type="match status" value="1"/>
</dbReference>
<keyword evidence="15" id="KW-0675">Receptor</keyword>
<dbReference type="InterPro" id="IPR013767">
    <property type="entry name" value="PAS_fold"/>
</dbReference>
<evidence type="ECO:0000256" key="8">
    <source>
        <dbReference type="ARBA" id="ARBA00022679"/>
    </source>
</evidence>
<protein>
    <recommendedName>
        <fullName evidence="2">histidine kinase</fullName>
        <ecNumber evidence="2">2.7.13.3</ecNumber>
    </recommendedName>
</protein>
<dbReference type="InterPro" id="IPR000014">
    <property type="entry name" value="PAS"/>
</dbReference>
<reference evidence="18 19" key="1">
    <citation type="submission" date="2023-07" db="EMBL/GenBank/DDBJ databases">
        <title>Genomic Encyclopedia of Type Strains, Phase IV (KMG-IV): sequencing the most valuable type-strain genomes for metagenomic binning, comparative biology and taxonomic classification.</title>
        <authorList>
            <person name="Goeker M."/>
        </authorList>
    </citation>
    <scope>NUCLEOTIDE SEQUENCE [LARGE SCALE GENOMIC DNA]</scope>
    <source>
        <strain evidence="18 19">DSM 18695</strain>
    </source>
</reference>
<evidence type="ECO:0000256" key="13">
    <source>
        <dbReference type="ARBA" id="ARBA00022991"/>
    </source>
</evidence>
<dbReference type="SMART" id="SM00091">
    <property type="entry name" value="PAS"/>
    <property type="match status" value="2"/>
</dbReference>
<dbReference type="InterPro" id="IPR011102">
    <property type="entry name" value="Sig_transdc_His_kinase_HWE"/>
</dbReference>
<dbReference type="PANTHER" id="PTHR41523">
    <property type="entry name" value="TWO-COMPONENT SYSTEM SENSOR PROTEIN"/>
    <property type="match status" value="1"/>
</dbReference>
<proteinExistence type="predicted"/>
<dbReference type="CDD" id="cd00130">
    <property type="entry name" value="PAS"/>
    <property type="match status" value="2"/>
</dbReference>
<dbReference type="PROSITE" id="PS50113">
    <property type="entry name" value="PAC"/>
    <property type="match status" value="2"/>
</dbReference>
<keyword evidence="5" id="KW-0716">Sensory transduction</keyword>
<evidence type="ECO:0000256" key="12">
    <source>
        <dbReference type="ARBA" id="ARBA00022840"/>
    </source>
</evidence>
<keyword evidence="4" id="KW-0597">Phosphoprotein</keyword>